<evidence type="ECO:0000313" key="3">
    <source>
        <dbReference type="Proteomes" id="UP001501414"/>
    </source>
</evidence>
<feature type="transmembrane region" description="Helical" evidence="1">
    <location>
        <begin position="47"/>
        <end position="66"/>
    </location>
</feature>
<evidence type="ECO:0000313" key="2">
    <source>
        <dbReference type="EMBL" id="GAA1404015.1"/>
    </source>
</evidence>
<keyword evidence="1" id="KW-1133">Transmembrane helix</keyword>
<gene>
    <name evidence="2" type="ORF">GCM10009613_65790</name>
</gene>
<protein>
    <recommendedName>
        <fullName evidence="4">TrbC/VIRB2 family protein</fullName>
    </recommendedName>
</protein>
<dbReference type="RefSeq" id="WP_344030679.1">
    <property type="nucleotide sequence ID" value="NZ_BAAAJK010000070.1"/>
</dbReference>
<sequence>MITHYLAQGLNTDGLMDWIAQNLVPVAVIGIGLVAVAAAAKSDIAKIVSMIVCVLVALVVVGIGLIPGAPQGVAEWAGGLLTGGG</sequence>
<evidence type="ECO:0000256" key="1">
    <source>
        <dbReference type="SAM" id="Phobius"/>
    </source>
</evidence>
<proteinExistence type="predicted"/>
<organism evidence="2 3">
    <name type="scientific">Pseudonocardia kongjuensis</name>
    <dbReference type="NCBI Taxonomy" id="102227"/>
    <lineage>
        <taxon>Bacteria</taxon>
        <taxon>Bacillati</taxon>
        <taxon>Actinomycetota</taxon>
        <taxon>Actinomycetes</taxon>
        <taxon>Pseudonocardiales</taxon>
        <taxon>Pseudonocardiaceae</taxon>
        <taxon>Pseudonocardia</taxon>
    </lineage>
</organism>
<keyword evidence="1" id="KW-0472">Membrane</keyword>
<keyword evidence="3" id="KW-1185">Reference proteome</keyword>
<name>A0ABP4J328_9PSEU</name>
<comment type="caution">
    <text evidence="2">The sequence shown here is derived from an EMBL/GenBank/DDBJ whole genome shotgun (WGS) entry which is preliminary data.</text>
</comment>
<keyword evidence="1" id="KW-0812">Transmembrane</keyword>
<reference evidence="3" key="1">
    <citation type="journal article" date="2019" name="Int. J. Syst. Evol. Microbiol.">
        <title>The Global Catalogue of Microorganisms (GCM) 10K type strain sequencing project: providing services to taxonomists for standard genome sequencing and annotation.</title>
        <authorList>
            <consortium name="The Broad Institute Genomics Platform"/>
            <consortium name="The Broad Institute Genome Sequencing Center for Infectious Disease"/>
            <person name="Wu L."/>
            <person name="Ma J."/>
        </authorList>
    </citation>
    <scope>NUCLEOTIDE SEQUENCE [LARGE SCALE GENOMIC DNA]</scope>
    <source>
        <strain evidence="3">JCM 11896</strain>
    </source>
</reference>
<accession>A0ABP4J328</accession>
<evidence type="ECO:0008006" key="4">
    <source>
        <dbReference type="Google" id="ProtNLM"/>
    </source>
</evidence>
<feature type="transmembrane region" description="Helical" evidence="1">
    <location>
        <begin position="18"/>
        <end position="40"/>
    </location>
</feature>
<dbReference type="Proteomes" id="UP001501414">
    <property type="component" value="Unassembled WGS sequence"/>
</dbReference>
<dbReference type="EMBL" id="BAAAJK010000070">
    <property type="protein sequence ID" value="GAA1404015.1"/>
    <property type="molecule type" value="Genomic_DNA"/>
</dbReference>